<dbReference type="Proteomes" id="UP000297597">
    <property type="component" value="Unassembled WGS sequence"/>
</dbReference>
<keyword evidence="2" id="KW-1185">Reference proteome</keyword>
<comment type="caution">
    <text evidence="1">The sequence shown here is derived from an EMBL/GenBank/DDBJ whole genome shotgun (WGS) entry which is preliminary data.</text>
</comment>
<dbReference type="AlphaFoldDB" id="A0A4Y7RWX9"/>
<organism evidence="1 2">
    <name type="scientific">Pelotomaculum propionicicum</name>
    <dbReference type="NCBI Taxonomy" id="258475"/>
    <lineage>
        <taxon>Bacteria</taxon>
        <taxon>Bacillati</taxon>
        <taxon>Bacillota</taxon>
        <taxon>Clostridia</taxon>
        <taxon>Eubacteriales</taxon>
        <taxon>Desulfotomaculaceae</taxon>
        <taxon>Pelotomaculum</taxon>
    </lineage>
</organism>
<dbReference type="EMBL" id="QFFZ01000003">
    <property type="protein sequence ID" value="TEB13229.1"/>
    <property type="molecule type" value="Genomic_DNA"/>
</dbReference>
<name>A0A4Y7RWX9_9FIRM</name>
<sequence length="206" mass="24018">MGIMGAVLGLPKDQPQELLEPMHVALSGKIPVTHWHKAKLRKDPPESLSYIIKRSQKQEKNTKPEKATLITQEWLFNPSYEVWVGLPEPYHTELENRIKERKWYFQPSLGLSELMADIEYIDSISVDKLPEGTYSVETVIRQDYVQLDIEKCYNEKLAINLLRMPRTVTPKRVFSHANYFMEKDARPIPLKTSEAYLGEERVLMFL</sequence>
<proteinExistence type="predicted"/>
<protein>
    <recommendedName>
        <fullName evidence="3">CRISPR-associated protein Cas5</fullName>
    </recommendedName>
</protein>
<evidence type="ECO:0000313" key="1">
    <source>
        <dbReference type="EMBL" id="TEB13229.1"/>
    </source>
</evidence>
<gene>
    <name evidence="1" type="ORF">Pmgp_00525</name>
</gene>
<reference evidence="1 2" key="1">
    <citation type="journal article" date="2018" name="Environ. Microbiol.">
        <title>Novel energy conservation strategies and behaviour of Pelotomaculum schinkii driving syntrophic propionate catabolism.</title>
        <authorList>
            <person name="Hidalgo-Ahumada C.A.P."/>
            <person name="Nobu M.K."/>
            <person name="Narihiro T."/>
            <person name="Tamaki H."/>
            <person name="Liu W.T."/>
            <person name="Kamagata Y."/>
            <person name="Stams A.J.M."/>
            <person name="Imachi H."/>
            <person name="Sousa D.Z."/>
        </authorList>
    </citation>
    <scope>NUCLEOTIDE SEQUENCE [LARGE SCALE GENOMIC DNA]</scope>
    <source>
        <strain evidence="1 2">MGP</strain>
    </source>
</reference>
<accession>A0A4Y7RWX9</accession>
<evidence type="ECO:0008006" key="3">
    <source>
        <dbReference type="Google" id="ProtNLM"/>
    </source>
</evidence>
<evidence type="ECO:0000313" key="2">
    <source>
        <dbReference type="Proteomes" id="UP000297597"/>
    </source>
</evidence>